<gene>
    <name evidence="1" type="ORF">V6617_11635</name>
</gene>
<organism evidence="1 2">
    <name type="scientific">Pelagibacterium nitratireducens</name>
    <dbReference type="NCBI Taxonomy" id="1046114"/>
    <lineage>
        <taxon>Bacteria</taxon>
        <taxon>Pseudomonadati</taxon>
        <taxon>Pseudomonadota</taxon>
        <taxon>Alphaproteobacteria</taxon>
        <taxon>Hyphomicrobiales</taxon>
        <taxon>Devosiaceae</taxon>
        <taxon>Pelagibacterium</taxon>
    </lineage>
</organism>
<dbReference type="RefSeq" id="WP_338607132.1">
    <property type="nucleotide sequence ID" value="NZ_CP146275.1"/>
</dbReference>
<dbReference type="EMBL" id="CP146275">
    <property type="protein sequence ID" value="WWT31668.1"/>
    <property type="molecule type" value="Genomic_DNA"/>
</dbReference>
<protein>
    <submittedName>
        <fullName evidence="1">Uncharacterized protein</fullName>
    </submittedName>
</protein>
<sequence>MMTISMSRKVALWLLTGTTLLFALPVGWMAYSAYAPHLLLNETTRRLYQYREVGRGDGDVNMIPGFFVGGEPKQEIERELTHAGLEAWNTPVQDLPSGAASIQVFRLAAGSRGVVCGNELYLTLTYDASDRLRTATIRQGGVCL</sequence>
<keyword evidence="2" id="KW-1185">Reference proteome</keyword>
<accession>A0ABZ2HVK7</accession>
<dbReference type="Proteomes" id="UP001369958">
    <property type="component" value="Chromosome"/>
</dbReference>
<evidence type="ECO:0000313" key="2">
    <source>
        <dbReference type="Proteomes" id="UP001369958"/>
    </source>
</evidence>
<name>A0ABZ2HVK7_9HYPH</name>
<evidence type="ECO:0000313" key="1">
    <source>
        <dbReference type="EMBL" id="WWT31668.1"/>
    </source>
</evidence>
<proteinExistence type="predicted"/>
<reference evidence="1 2" key="1">
    <citation type="submission" date="2024-02" db="EMBL/GenBank/DDBJ databases">
        <title>Complete genome sequence of Pelagibacterium nitratireducens ZH15.</title>
        <authorList>
            <person name="Zhao L.H."/>
        </authorList>
    </citation>
    <scope>NUCLEOTIDE SEQUENCE [LARGE SCALE GENOMIC DNA]</scope>
    <source>
        <strain evidence="1 2">ZH15</strain>
    </source>
</reference>